<feature type="domain" description="Autotransporter" evidence="2">
    <location>
        <begin position="2082"/>
        <end position="2361"/>
    </location>
</feature>
<dbReference type="SUPFAM" id="SSF103515">
    <property type="entry name" value="Autotransporter"/>
    <property type="match status" value="1"/>
</dbReference>
<accession>A0A1I7BFR9</accession>
<dbReference type="InterPro" id="IPR036709">
    <property type="entry name" value="Autotransporte_beta_dom_sf"/>
</dbReference>
<dbReference type="STRING" id="999627.SAMN05216236_11014"/>
<feature type="region of interest" description="Disordered" evidence="1">
    <location>
        <begin position="91"/>
        <end position="122"/>
    </location>
</feature>
<dbReference type="Proteomes" id="UP000182466">
    <property type="component" value="Unassembled WGS sequence"/>
</dbReference>
<dbReference type="EMBL" id="FPAW01000010">
    <property type="protein sequence ID" value="SFT86014.1"/>
    <property type="molecule type" value="Genomic_DNA"/>
</dbReference>
<dbReference type="InterPro" id="IPR005546">
    <property type="entry name" value="Autotransporte_beta"/>
</dbReference>
<feature type="region of interest" description="Disordered" evidence="1">
    <location>
        <begin position="321"/>
        <end position="352"/>
    </location>
</feature>
<organism evidence="3 4">
    <name type="scientific">Sedimentitalea nanhaiensis</name>
    <dbReference type="NCBI Taxonomy" id="999627"/>
    <lineage>
        <taxon>Bacteria</taxon>
        <taxon>Pseudomonadati</taxon>
        <taxon>Pseudomonadota</taxon>
        <taxon>Alphaproteobacteria</taxon>
        <taxon>Rhodobacterales</taxon>
        <taxon>Paracoccaceae</taxon>
        <taxon>Sedimentitalea</taxon>
    </lineage>
</organism>
<feature type="region of interest" description="Disordered" evidence="1">
    <location>
        <begin position="374"/>
        <end position="402"/>
    </location>
</feature>
<reference evidence="3 4" key="1">
    <citation type="submission" date="2016-10" db="EMBL/GenBank/DDBJ databases">
        <authorList>
            <person name="de Groot N.N."/>
        </authorList>
    </citation>
    <scope>NUCLEOTIDE SEQUENCE [LARGE SCALE GENOMIC DNA]</scope>
    <source>
        <strain evidence="3 4">CGMCC 1.10959</strain>
    </source>
</reference>
<feature type="compositionally biased region" description="Gly residues" evidence="1">
    <location>
        <begin position="324"/>
        <end position="350"/>
    </location>
</feature>
<evidence type="ECO:0000313" key="3">
    <source>
        <dbReference type="EMBL" id="SFT86014.1"/>
    </source>
</evidence>
<name>A0A1I7BFR9_9RHOB</name>
<proteinExistence type="predicted"/>
<keyword evidence="4" id="KW-1185">Reference proteome</keyword>
<dbReference type="SMART" id="SM00869">
    <property type="entry name" value="Autotransporter"/>
    <property type="match status" value="1"/>
</dbReference>
<dbReference type="PROSITE" id="PS51208">
    <property type="entry name" value="AUTOTRANSPORTER"/>
    <property type="match status" value="1"/>
</dbReference>
<evidence type="ECO:0000256" key="1">
    <source>
        <dbReference type="SAM" id="MobiDB-lite"/>
    </source>
</evidence>
<sequence length="2361" mass="227488">MISSNTSPSFNAVMSRSDRWSTTALVTTFATFATLWPVAGYAGCAVSDLKATCSGSDIGNIDSTGATYTDITYSKVTAAFGPAGSSDPDYALRLTSTGSPGESGVDTHHYDGQNGGDGVTPRNLSATLSFDLGYGIQSAKGGIYLGATGGDGGEANEDSEAWSHAKGGRGGDGGDGAALTVNAKSDGGGKTPAAITTQDGAGLILATDGGDGGLGGKGTVQGIFRQGEGGRGGDGGDGGEIVLELDDGHFVDVTTSRSVGLGLFSIGGVGGTGGEGLSGDEGFGAEGGFGGDGGHVVLKATASSNTITTTGDAHHGIVAISEAGDGGTGGEGHGPSKGQGGTGGQGGAGGDIDVDFSGTVATDGTQAQGIFIQSIGGAGGDGGEGDSAFNGEGGSSTGPGPAGGVTLTLDTATIGTKGAESSAILLQSVGGFAGASGDADGFVAYGANGQSGGDGAGVTATLNSVTLTTAGDFSGGVVAISTGGGGGTGSKDAGFVAMGSESGAGGDGGDVSIAFSGDTEITTQGEDSSGIIALSVGGGGGVGGANDGVVALGGQGGTGGDAGSVALTNDGDTTITTSGDHSVGVLVGSVGNGGGKSTSPGGAWAFGAEGGDGGDGGRAALTLSSGTLKVSTTGENADGVLISSIGGGGGHGGGTVEAIAIVEPAVGATGGSGGDGGDVTVTSDGGAVDIETMGAKASGFLAQSIGGGGGDGGYVVNVEIGMMFNQQTGAQNDASGNQGGAVSIGNKDTVGLNGVVKTGGDSAVGVLVQSVGGGGGSSGNSIEAGAAIEFNQVMGSDGGAGGDGGIVLANTKTDVTTTSEHADGIVVQSIGGGGGHSSNIVNSDVSGLEMSQFVGNQGAVGGDGGDGGSVTLLADGTVQTVGDNSSGVVAQSVGGGGGKGGHTVDADASVELAAVKLGASGGDGGNAGDVELTVSGEIETKGDLSAGIVAQSIAGGGGQAGVMISGDVALSLSYTHGGNGGDGGQAGTVTSDNSANVKTSGGLATGILVQSVGGGGGAGGLTFSGKLSVGELSVTHGGDGGDGGSADAVTLTNTGTVATEGSTAVGLLAQSIGGAGGTGGVLTSTSITVGEVSGAVDVSIGGDGGTGASARDVTLHNSGAVTTKGYQSVGLFAQSVGGNGGNGGAVYAGIVSLDADGSGTVNVAVGGDGGDSGTAGNVSVVNDEGADIATDGHYSDAIYAQSVGGNGGLGGGSYAFSLNAGKASSVESSVSIGGSGGDGAIGGNVSVENHAKLATTGGNAHGVRAQSIGGNGGVGAYGFLFAGEYSQKPSSGAMQVNLDASVGGSGGEGANAGKANVVNTGDISTQTETSYGIFAQSVGGGGGDGGSSGAHSFGYTKTQQKTDPKYSFALTFDMGGSDGASGNGGDVSVDHSEGTITTAGKAAYAIYAQSVGGGGGNSGNGTADGKGWIADIVQVAEWAHDIYDTYEEISGLLKGSVGIGINIGGKSGASGTGGDVTVKNGGTLHTTGDSGTAIFAQSVGGGGGNGGDASQGLLTSLTVVQSGSGGGDAGNVWVTNSGSIQTEGAGAMGVYAQSVGGGGGSGGDMEGNLVTAFADFVQTAGAEMFGTDDGGAGGTGGDITIDSSGDIATTGENAHGIWAQTVGGGGGASGVLETESVGSTLKNVIGSAGADGDGGYINLYVDGKIDVQGNGSHGAFVQSASGGDSYSGGLKVYVTGSVSAAGENGRAILAQTSETGSSDPKGDKSTGKTCDDFDTLCRGTAHIYVRSGGVVETTNPKAYETIAISGGRTTYNTDGTIYYSNLVNNAGTIQSADADSVVIANDAEGGLRIHNLSGGLLSGSLQLDDANRTEFENQSGATFAAGSKIYLGNLGNYIGSGGGTMSAHGAGTIGTSVVSFGGTYSEAGTLHVDAAQSSDGKLSNDQLQFTGLGASAKVNLTGQVATVWSGSTKFASGDTGKLLIATLDANASLDSFDASAVDTSTVSYTLSTDDSKKNVYATYTVDYSGGAAGASMGANARSYANYFNRVIKTVEAGTSNAQSDDLSALATRFLNTASIAELETAYRRHAPEEYLIAASNAVSNAHALNQLLQSCPTIEASAGTGFLRQNDCNWVMGVGERLHQDAKSESPEYDETTWGVAMGAQREVSGDTFVEIAGLIETVSIGGENFDHDGNRYAMGVALKREIGRVTLSSTLTGGVYSMNNERRYATGGNSYKAEGDVNGGFFGAEVRASAVLSGERGYYLKPSAALSYTKAWQDSFSESGAGPLNWNVGAVSEEWVAFTPSIEMGRAFSTNDRSMLTFVRAGVTAMLNEPSMSLSSSLIGVDASAGEFNGILSTGRYQGELEAGLRMKLDDRLMISLTGRTAVAEDSYDYGIRAKLEWRF</sequence>
<protein>
    <recommendedName>
        <fullName evidence="2">Autotransporter domain-containing protein</fullName>
    </recommendedName>
</protein>
<feature type="compositionally biased region" description="Gly residues" evidence="1">
    <location>
        <begin position="391"/>
        <end position="402"/>
    </location>
</feature>
<evidence type="ECO:0000313" key="4">
    <source>
        <dbReference type="Proteomes" id="UP000182466"/>
    </source>
</evidence>
<dbReference type="eggNOG" id="COG4625">
    <property type="taxonomic scope" value="Bacteria"/>
</dbReference>
<evidence type="ECO:0000259" key="2">
    <source>
        <dbReference type="PROSITE" id="PS51208"/>
    </source>
</evidence>
<feature type="region of interest" description="Disordered" evidence="1">
    <location>
        <begin position="152"/>
        <end position="177"/>
    </location>
</feature>
<gene>
    <name evidence="3" type="ORF">SAMN05216236_11014</name>
</gene>